<organism evidence="2 3">
    <name type="scientific">Salinarimonas soli</name>
    <dbReference type="NCBI Taxonomy" id="1638099"/>
    <lineage>
        <taxon>Bacteria</taxon>
        <taxon>Pseudomonadati</taxon>
        <taxon>Pseudomonadota</taxon>
        <taxon>Alphaproteobacteria</taxon>
        <taxon>Hyphomicrobiales</taxon>
        <taxon>Salinarimonadaceae</taxon>
        <taxon>Salinarimonas</taxon>
    </lineage>
</organism>
<evidence type="ECO:0008006" key="4">
    <source>
        <dbReference type="Google" id="ProtNLM"/>
    </source>
</evidence>
<accession>A0A5B2VR36</accession>
<dbReference type="OrthoDB" id="8019715at2"/>
<evidence type="ECO:0000313" key="2">
    <source>
        <dbReference type="EMBL" id="KAA2241264.1"/>
    </source>
</evidence>
<dbReference type="RefSeq" id="WP_149815845.1">
    <property type="nucleotide sequence ID" value="NZ_VUOA01000008.1"/>
</dbReference>
<dbReference type="EMBL" id="VUOA01000008">
    <property type="protein sequence ID" value="KAA2241264.1"/>
    <property type="molecule type" value="Genomic_DNA"/>
</dbReference>
<reference evidence="2 3" key="1">
    <citation type="submission" date="2019-09" db="EMBL/GenBank/DDBJ databases">
        <title>Salinarimonas rosea gen. nov., sp. nov., a new member of the a-2 subgroup of the Proteobacteria.</title>
        <authorList>
            <person name="Liu J."/>
        </authorList>
    </citation>
    <scope>NUCLEOTIDE SEQUENCE [LARGE SCALE GENOMIC DNA]</scope>
    <source>
        <strain evidence="2 3">BN140002</strain>
    </source>
</reference>
<evidence type="ECO:0000313" key="3">
    <source>
        <dbReference type="Proteomes" id="UP000323142"/>
    </source>
</evidence>
<feature type="signal peptide" evidence="1">
    <location>
        <begin position="1"/>
        <end position="21"/>
    </location>
</feature>
<keyword evidence="1" id="KW-0732">Signal</keyword>
<name>A0A5B2VR36_9HYPH</name>
<reference evidence="2 3" key="2">
    <citation type="submission" date="2019-09" db="EMBL/GenBank/DDBJ databases">
        <authorList>
            <person name="Jin C."/>
        </authorList>
    </citation>
    <scope>NUCLEOTIDE SEQUENCE [LARGE SCALE GENOMIC DNA]</scope>
    <source>
        <strain evidence="2 3">BN140002</strain>
    </source>
</reference>
<dbReference type="AlphaFoldDB" id="A0A5B2VR36"/>
<dbReference type="PROSITE" id="PS51257">
    <property type="entry name" value="PROKAR_LIPOPROTEIN"/>
    <property type="match status" value="1"/>
</dbReference>
<gene>
    <name evidence="2" type="ORF">F0L46_04530</name>
</gene>
<dbReference type="Proteomes" id="UP000323142">
    <property type="component" value="Unassembled WGS sequence"/>
</dbReference>
<keyword evidence="3" id="KW-1185">Reference proteome</keyword>
<evidence type="ECO:0000256" key="1">
    <source>
        <dbReference type="SAM" id="SignalP"/>
    </source>
</evidence>
<protein>
    <recommendedName>
        <fullName evidence="4">Lipoprotein</fullName>
    </recommendedName>
</protein>
<proteinExistence type="predicted"/>
<comment type="caution">
    <text evidence="2">The sequence shown here is derived from an EMBL/GenBank/DDBJ whole genome shotgun (WGS) entry which is preliminary data.</text>
</comment>
<feature type="chain" id="PRO_5023139508" description="Lipoprotein" evidence="1">
    <location>
        <begin position="22"/>
        <end position="180"/>
    </location>
</feature>
<sequence length="180" mass="18879">MLRRLAPLLAALALLAGCAYAPRGLEGVPEGEGWVAFPLRGWLAEGRGRPEAMVACLSAACPHRLAVALITLSGDDAATTAQVLRDPERLGRYLRGRDRADTDPRRAAIRTQVAVRALREEGLPGFAITLSRADGARPPAYGGAVGRIEGDELRVVLAAGDDEAAVLAGLRGVVAARLAR</sequence>